<proteinExistence type="inferred from homology"/>
<evidence type="ECO:0000313" key="6">
    <source>
        <dbReference type="Proteomes" id="UP000284416"/>
    </source>
</evidence>
<dbReference type="AlphaFoldDB" id="A0A417YUH6"/>
<protein>
    <recommendedName>
        <fullName evidence="4">tRNA 5-hydroxyuridine methyltransferase</fullName>
        <ecNumber evidence="4">2.1.1.-</ecNumber>
    </recommendedName>
    <alternativeName>
        <fullName evidence="4">ho5U methyltransferase</fullName>
    </alternativeName>
</protein>
<comment type="subunit">
    <text evidence="4">Homodimer.</text>
</comment>
<gene>
    <name evidence="4" type="primary">trmR</name>
    <name evidence="5" type="ORF">D1B31_10300</name>
</gene>
<dbReference type="GO" id="GO:0000287">
    <property type="term" value="F:magnesium ion binding"/>
    <property type="evidence" value="ECO:0007669"/>
    <property type="project" value="UniProtKB-UniRule"/>
</dbReference>
<comment type="function">
    <text evidence="4">Catalyzes the methylation of 5-hydroxyuridine (ho5U) to form 5-methoxyuridine (mo5U) at position 34 in tRNAs.</text>
</comment>
<dbReference type="GO" id="GO:0016300">
    <property type="term" value="F:tRNA (uridine) methyltransferase activity"/>
    <property type="evidence" value="ECO:0007669"/>
    <property type="project" value="UniProtKB-UniRule"/>
</dbReference>
<dbReference type="CDD" id="cd02440">
    <property type="entry name" value="AdoMet_MTases"/>
    <property type="match status" value="1"/>
</dbReference>
<feature type="binding site" evidence="4">
    <location>
        <position position="36"/>
    </location>
    <ligand>
        <name>S-adenosyl-L-methionine</name>
        <dbReference type="ChEBI" id="CHEBI:59789"/>
    </ligand>
</feature>
<evidence type="ECO:0000256" key="2">
    <source>
        <dbReference type="ARBA" id="ARBA00022679"/>
    </source>
</evidence>
<dbReference type="PANTHER" id="PTHR10509:SF14">
    <property type="entry name" value="CAFFEOYL-COA O-METHYLTRANSFERASE 3-RELATED"/>
    <property type="match status" value="1"/>
</dbReference>
<name>A0A417YUH6_9BACI</name>
<evidence type="ECO:0000256" key="4">
    <source>
        <dbReference type="HAMAP-Rule" id="MF_02217"/>
    </source>
</evidence>
<feature type="binding site" evidence="4">
    <location>
        <position position="66"/>
    </location>
    <ligand>
        <name>S-adenosyl-L-methionine</name>
        <dbReference type="ChEBI" id="CHEBI:59789"/>
    </ligand>
</feature>
<keyword evidence="1 4" id="KW-0489">Methyltransferase</keyword>
<evidence type="ECO:0000256" key="3">
    <source>
        <dbReference type="ARBA" id="ARBA00022691"/>
    </source>
</evidence>
<dbReference type="GO" id="GO:0008757">
    <property type="term" value="F:S-adenosylmethionine-dependent methyltransferase activity"/>
    <property type="evidence" value="ECO:0007669"/>
    <property type="project" value="TreeGrafter"/>
</dbReference>
<dbReference type="InterPro" id="IPR043675">
    <property type="entry name" value="TrmR_methyltr"/>
</dbReference>
<evidence type="ECO:0000256" key="1">
    <source>
        <dbReference type="ARBA" id="ARBA00022603"/>
    </source>
</evidence>
<keyword evidence="4" id="KW-0819">tRNA processing</keyword>
<keyword evidence="4" id="KW-0460">Magnesium</keyword>
<dbReference type="PROSITE" id="PS51682">
    <property type="entry name" value="SAM_OMT_I"/>
    <property type="match status" value="1"/>
</dbReference>
<dbReference type="HAMAP" id="MF_02217">
    <property type="entry name" value="TrmR_methyltr"/>
    <property type="match status" value="1"/>
</dbReference>
<dbReference type="SUPFAM" id="SSF53335">
    <property type="entry name" value="S-adenosyl-L-methionine-dependent methyltransferases"/>
    <property type="match status" value="1"/>
</dbReference>
<comment type="similarity">
    <text evidence="4">Belongs to the class I-like SAM-binding methyltransferase superfamily. Cation-dependent O-methyltransferase family.</text>
</comment>
<dbReference type="Pfam" id="PF01596">
    <property type="entry name" value="Methyltransf_3"/>
    <property type="match status" value="1"/>
</dbReference>
<evidence type="ECO:0000313" key="5">
    <source>
        <dbReference type="EMBL" id="RHW40833.1"/>
    </source>
</evidence>
<keyword evidence="2 4" id="KW-0808">Transferase</keyword>
<dbReference type="GO" id="GO:0030488">
    <property type="term" value="P:tRNA methylation"/>
    <property type="evidence" value="ECO:0007669"/>
    <property type="project" value="UniProtKB-UniRule"/>
</dbReference>
<keyword evidence="6" id="KW-1185">Reference proteome</keyword>
<feature type="binding site" evidence="4">
    <location>
        <position position="157"/>
    </location>
    <ligand>
        <name>Mg(2+)</name>
        <dbReference type="ChEBI" id="CHEBI:18420"/>
    </ligand>
</feature>
<dbReference type="InterPro" id="IPR002935">
    <property type="entry name" value="SAM_O-MeTrfase"/>
</dbReference>
<accession>A0A417YUH6</accession>
<feature type="binding site" evidence="4">
    <location>
        <begin position="111"/>
        <end position="112"/>
    </location>
    <ligand>
        <name>S-adenosyl-L-methionine</name>
        <dbReference type="ChEBI" id="CHEBI:59789"/>
    </ligand>
</feature>
<organism evidence="5 6">
    <name type="scientific">Neobacillus notoginsengisoli</name>
    <dbReference type="NCBI Taxonomy" id="1578198"/>
    <lineage>
        <taxon>Bacteria</taxon>
        <taxon>Bacillati</taxon>
        <taxon>Bacillota</taxon>
        <taxon>Bacilli</taxon>
        <taxon>Bacillales</taxon>
        <taxon>Bacillaceae</taxon>
        <taxon>Neobacillus</taxon>
    </lineage>
</organism>
<reference evidence="5 6" key="1">
    <citation type="journal article" date="2017" name="Int. J. Syst. Evol. Microbiol.">
        <title>Bacillus notoginsengisoli sp. nov., a novel bacterium isolated from the rhizosphere of Panax notoginseng.</title>
        <authorList>
            <person name="Zhang M.Y."/>
            <person name="Cheng J."/>
            <person name="Cai Y."/>
            <person name="Zhang T.Y."/>
            <person name="Wu Y.Y."/>
            <person name="Manikprabhu D."/>
            <person name="Li W.J."/>
            <person name="Zhang Y.X."/>
        </authorList>
    </citation>
    <scope>NUCLEOTIDE SEQUENCE [LARGE SCALE GENOMIC DNA]</scope>
    <source>
        <strain evidence="5 6">JCM 30743</strain>
    </source>
</reference>
<feature type="binding site" evidence="4">
    <location>
        <position position="158"/>
    </location>
    <ligand>
        <name>Mg(2+)</name>
        <dbReference type="ChEBI" id="CHEBI:18420"/>
    </ligand>
</feature>
<keyword evidence="3 4" id="KW-0949">S-adenosyl-L-methionine</keyword>
<dbReference type="EC" id="2.1.1.-" evidence="4"/>
<feature type="binding site" evidence="4">
    <location>
        <position position="83"/>
    </location>
    <ligand>
        <name>S-adenosyl-L-methionine</name>
        <dbReference type="ChEBI" id="CHEBI:59789"/>
    </ligand>
</feature>
<dbReference type="OrthoDB" id="9799672at2"/>
<dbReference type="InterPro" id="IPR029063">
    <property type="entry name" value="SAM-dependent_MTases_sf"/>
</dbReference>
<feature type="binding site" evidence="4">
    <location>
        <position position="131"/>
    </location>
    <ligand>
        <name>S-adenosyl-L-methionine</name>
        <dbReference type="ChEBI" id="CHEBI:59789"/>
    </ligand>
</feature>
<feature type="binding site" evidence="4">
    <location>
        <position position="131"/>
    </location>
    <ligand>
        <name>Mg(2+)</name>
        <dbReference type="ChEBI" id="CHEBI:18420"/>
    </ligand>
</feature>
<dbReference type="GO" id="GO:0008171">
    <property type="term" value="F:O-methyltransferase activity"/>
    <property type="evidence" value="ECO:0007669"/>
    <property type="project" value="InterPro"/>
</dbReference>
<comment type="caution">
    <text evidence="5">The sequence shown here is derived from an EMBL/GenBank/DDBJ whole genome shotgun (WGS) entry which is preliminary data.</text>
</comment>
<dbReference type="Proteomes" id="UP000284416">
    <property type="component" value="Unassembled WGS sequence"/>
</dbReference>
<sequence length="217" mass="24389">MLNEKLQTYLDSLIPPRPSLLTEMEAFAKENNVPIMEPAGMELLLQVLRIHQPSRILEIGTAIGYSALRMAYVLPKAQIISVERDPERFSQAINNISHSEAADRIQLIQGDALETVNEAASHGPFDAIFIDAAKGQYRKFFSLYSPYLREGGIMITDNVLFKGLVYETENENRRLAKLAEKINGYNQWLIGQKDYVTTILPVGDGIAISLKRGEIHE</sequence>
<keyword evidence="4" id="KW-0479">Metal-binding</keyword>
<dbReference type="InterPro" id="IPR050362">
    <property type="entry name" value="Cation-dep_OMT"/>
</dbReference>
<comment type="catalytic activity">
    <reaction evidence="4">
        <text>5-hydroxyuridine(34) in tRNA + S-adenosyl-L-methionine = 5-methoxyuridine(34) in tRNA + S-adenosyl-L-homocysteine + H(+)</text>
        <dbReference type="Rhea" id="RHEA:60524"/>
        <dbReference type="Rhea" id="RHEA-COMP:13381"/>
        <dbReference type="Rhea" id="RHEA-COMP:15591"/>
        <dbReference type="ChEBI" id="CHEBI:15378"/>
        <dbReference type="ChEBI" id="CHEBI:57856"/>
        <dbReference type="ChEBI" id="CHEBI:59789"/>
        <dbReference type="ChEBI" id="CHEBI:136877"/>
        <dbReference type="ChEBI" id="CHEBI:143860"/>
    </reaction>
</comment>
<dbReference type="EMBL" id="QWEG01000006">
    <property type="protein sequence ID" value="RHW40833.1"/>
    <property type="molecule type" value="Genomic_DNA"/>
</dbReference>
<dbReference type="Gene3D" id="3.40.50.150">
    <property type="entry name" value="Vaccinia Virus protein VP39"/>
    <property type="match status" value="1"/>
</dbReference>
<dbReference type="PANTHER" id="PTHR10509">
    <property type="entry name" value="O-METHYLTRANSFERASE-RELATED"/>
    <property type="match status" value="1"/>
</dbReference>